<feature type="domain" description="Reverse transcriptase Ty1/copia-type" evidence="1">
    <location>
        <begin position="12"/>
        <end position="85"/>
    </location>
</feature>
<dbReference type="Pfam" id="PF07727">
    <property type="entry name" value="RVT_2"/>
    <property type="match status" value="1"/>
</dbReference>
<dbReference type="InterPro" id="IPR013103">
    <property type="entry name" value="RVT_2"/>
</dbReference>
<proteinExistence type="predicted"/>
<dbReference type="AlphaFoldDB" id="A0A5A7VHR9"/>
<protein>
    <submittedName>
        <fullName evidence="2">Mitochondrial protein</fullName>
    </submittedName>
</protein>
<dbReference type="OrthoDB" id="411615at2759"/>
<accession>A0A5A7VHR9</accession>
<sequence length="86" mass="9761">MDEEYSALLKAQTWHLVPLSPSQNVIDNKWVFCLKCNTDGFIQRYKAPLVAKGFHQHPGVNFFETFSLVVKASTIHVILSLVVTNE</sequence>
<organism evidence="2 3">
    <name type="scientific">Cucumis melo var. makuwa</name>
    <name type="common">Oriental melon</name>
    <dbReference type="NCBI Taxonomy" id="1194695"/>
    <lineage>
        <taxon>Eukaryota</taxon>
        <taxon>Viridiplantae</taxon>
        <taxon>Streptophyta</taxon>
        <taxon>Embryophyta</taxon>
        <taxon>Tracheophyta</taxon>
        <taxon>Spermatophyta</taxon>
        <taxon>Magnoliopsida</taxon>
        <taxon>eudicotyledons</taxon>
        <taxon>Gunneridae</taxon>
        <taxon>Pentapetalae</taxon>
        <taxon>rosids</taxon>
        <taxon>fabids</taxon>
        <taxon>Cucurbitales</taxon>
        <taxon>Cucurbitaceae</taxon>
        <taxon>Benincaseae</taxon>
        <taxon>Cucumis</taxon>
    </lineage>
</organism>
<gene>
    <name evidence="2" type="ORF">E6C27_scaffold418G00990</name>
</gene>
<evidence type="ECO:0000313" key="3">
    <source>
        <dbReference type="Proteomes" id="UP000321393"/>
    </source>
</evidence>
<comment type="caution">
    <text evidence="2">The sequence shown here is derived from an EMBL/GenBank/DDBJ whole genome shotgun (WGS) entry which is preliminary data.</text>
</comment>
<dbReference type="EMBL" id="SSTE01000601">
    <property type="protein sequence ID" value="KAA0067278.1"/>
    <property type="molecule type" value="Genomic_DNA"/>
</dbReference>
<name>A0A5A7VHR9_CUCMM</name>
<dbReference type="Proteomes" id="UP000321393">
    <property type="component" value="Unassembled WGS sequence"/>
</dbReference>
<dbReference type="STRING" id="1194695.A0A5A7VHR9"/>
<evidence type="ECO:0000313" key="2">
    <source>
        <dbReference type="EMBL" id="KAA0067278.1"/>
    </source>
</evidence>
<evidence type="ECO:0000259" key="1">
    <source>
        <dbReference type="Pfam" id="PF07727"/>
    </source>
</evidence>
<reference evidence="2 3" key="1">
    <citation type="submission" date="2019-08" db="EMBL/GenBank/DDBJ databases">
        <title>Draft genome sequences of two oriental melons (Cucumis melo L. var makuwa).</title>
        <authorList>
            <person name="Kwon S.-Y."/>
        </authorList>
    </citation>
    <scope>NUCLEOTIDE SEQUENCE [LARGE SCALE GENOMIC DNA]</scope>
    <source>
        <strain evidence="3">cv. SW 3</strain>
        <tissue evidence="2">Leaf</tissue>
    </source>
</reference>